<dbReference type="InterPro" id="IPR041662">
    <property type="entry name" value="SusD-like_2"/>
</dbReference>
<dbReference type="SUPFAM" id="SSF48452">
    <property type="entry name" value="TPR-like"/>
    <property type="match status" value="1"/>
</dbReference>
<dbReference type="Pfam" id="PF12771">
    <property type="entry name" value="SusD-like_2"/>
    <property type="match status" value="2"/>
</dbReference>
<evidence type="ECO:0000313" key="1">
    <source>
        <dbReference type="EMBL" id="TCV14071.1"/>
    </source>
</evidence>
<reference evidence="1 2" key="1">
    <citation type="submission" date="2019-03" db="EMBL/GenBank/DDBJ databases">
        <title>Genomic Encyclopedia of Type Strains, Phase IV (KMG-IV): sequencing the most valuable type-strain genomes for metagenomic binning, comparative biology and taxonomic classification.</title>
        <authorList>
            <person name="Goeker M."/>
        </authorList>
    </citation>
    <scope>NUCLEOTIDE SEQUENCE [LARGE SCALE GENOMIC DNA]</scope>
    <source>
        <strain evidence="1 2">DSM 22362</strain>
    </source>
</reference>
<dbReference type="Proteomes" id="UP000295197">
    <property type="component" value="Unassembled WGS sequence"/>
</dbReference>
<dbReference type="EMBL" id="SMBZ01000017">
    <property type="protein sequence ID" value="TCV14071.1"/>
    <property type="molecule type" value="Genomic_DNA"/>
</dbReference>
<comment type="caution">
    <text evidence="1">The sequence shown here is derived from an EMBL/GenBank/DDBJ whole genome shotgun (WGS) entry which is preliminary data.</text>
</comment>
<organism evidence="1 2">
    <name type="scientific">Sphingobacterium alimentarium</name>
    <dbReference type="NCBI Taxonomy" id="797292"/>
    <lineage>
        <taxon>Bacteria</taxon>
        <taxon>Pseudomonadati</taxon>
        <taxon>Bacteroidota</taxon>
        <taxon>Sphingobacteriia</taxon>
        <taxon>Sphingobacteriales</taxon>
        <taxon>Sphingobacteriaceae</taxon>
        <taxon>Sphingobacterium</taxon>
    </lineage>
</organism>
<protein>
    <submittedName>
        <fullName evidence="1">SusD-like starch-binding protein associating with outer membrane</fullName>
    </submittedName>
</protein>
<evidence type="ECO:0000313" key="2">
    <source>
        <dbReference type="Proteomes" id="UP000295197"/>
    </source>
</evidence>
<accession>A0A4R3VY63</accession>
<dbReference type="AlphaFoldDB" id="A0A4R3VY63"/>
<name>A0A4R3VY63_9SPHI</name>
<gene>
    <name evidence="1" type="ORF">EDC17_101731</name>
</gene>
<dbReference type="Gene3D" id="1.25.40.390">
    <property type="match status" value="2"/>
</dbReference>
<dbReference type="OrthoDB" id="9766256at2"/>
<keyword evidence="2" id="KW-1185">Reference proteome</keyword>
<dbReference type="RefSeq" id="WP_132777534.1">
    <property type="nucleotide sequence ID" value="NZ_SMBZ01000017.1"/>
</dbReference>
<sequence length="597" mass="66374">MKRFNTIILFLSAILLFNSCKESWLDVNVDPSNPTNVVAPVQNRLPWMQHHLLYAHAAAGVRSALITQNLTFIKNTSQQSMSAGWDPIQGMSTTPYQFFFVAVGANLPDFEKAAEEQGAFHYLGAAKVIKAMGFMLMVDWLGEIPYTEALGENISPKFDDGKTIFEGCIADIDQAIAYFEMTQTAGAPALSAGDSWNGGNVEKWKRLAYGLKARWLNNLSKKSIYKPDEILALLDKAPISNETSTVVNHVDVVEPVGDVLFGDPLKASVMFSNMGMNTNFRITKWYEDILTNTTDPTIADPRADKMIPWAQFGSGSLQNKVFKRSKGVDMSSSIRMNAGPITPSFNNSSSILTLNAGTASERKILPYSNYIAGTNSARYGDTLYVSTKSNSIGYNKAANDQYVWADGSSAGTSIFNARPDAPTFVMTFAEMSFIKAEIYFKKGNTNLAFEAYKAGIKAHIDMMNAKLAQYGSVNPSKSPMRAEDIANFLNNGIGTAGNLTLSKIMTQKYIAMSYSHQNWNDMRRYNYDSTIYAGWKVPYEYTVTASAQNKIPQGQFFRRVMQVNHEFNYNAENVKASHPHALSDDVWSQPVWWDIEE</sequence>
<proteinExistence type="predicted"/>
<dbReference type="InterPro" id="IPR011990">
    <property type="entry name" value="TPR-like_helical_dom_sf"/>
</dbReference>